<keyword evidence="5" id="KW-0479">Metal-binding</keyword>
<dbReference type="InterPro" id="IPR043519">
    <property type="entry name" value="NT_sf"/>
</dbReference>
<dbReference type="Pfam" id="PF01909">
    <property type="entry name" value="NTP_transf_2"/>
    <property type="match status" value="1"/>
</dbReference>
<sequence>MKIDIEDLKRKILPILQRYGVKRVGLFGSCVRGDMKEDSDIDILVEIEKDISLLDFVGLKLEIEEALGIKVDLIEYNTIKPLLREKILKEQVVIL</sequence>
<evidence type="ECO:0000256" key="5">
    <source>
        <dbReference type="ARBA" id="ARBA00022723"/>
    </source>
</evidence>
<keyword evidence="4" id="KW-0548">Nucleotidyltransferase</keyword>
<dbReference type="InterPro" id="IPR002934">
    <property type="entry name" value="Polymerase_NTP_transf_dom"/>
</dbReference>
<evidence type="ECO:0000256" key="3">
    <source>
        <dbReference type="ARBA" id="ARBA00022679"/>
    </source>
</evidence>
<dbReference type="PANTHER" id="PTHR33571">
    <property type="entry name" value="SSL8005 PROTEIN"/>
    <property type="match status" value="1"/>
</dbReference>
<evidence type="ECO:0000256" key="9">
    <source>
        <dbReference type="ARBA" id="ARBA00038276"/>
    </source>
</evidence>
<accession>A0A7V1N2L4</accession>
<reference evidence="11" key="1">
    <citation type="journal article" date="2020" name="mSystems">
        <title>Genome- and Community-Level Interaction Insights into Carbon Utilization and Element Cycling Functions of Hydrothermarchaeota in Hydrothermal Sediment.</title>
        <authorList>
            <person name="Zhou Z."/>
            <person name="Liu Y."/>
            <person name="Xu W."/>
            <person name="Pan J."/>
            <person name="Luo Z.H."/>
            <person name="Li M."/>
        </authorList>
    </citation>
    <scope>NUCLEOTIDE SEQUENCE [LARGE SCALE GENOMIC DNA]</scope>
    <source>
        <strain evidence="11">HyVt-45</strain>
    </source>
</reference>
<comment type="similarity">
    <text evidence="9">Belongs to the MntA antitoxin family.</text>
</comment>
<dbReference type="Gene3D" id="3.30.460.10">
    <property type="entry name" value="Beta Polymerase, domain 2"/>
    <property type="match status" value="1"/>
</dbReference>
<evidence type="ECO:0000313" key="11">
    <source>
        <dbReference type="EMBL" id="HEB74123.1"/>
    </source>
</evidence>
<evidence type="ECO:0000256" key="7">
    <source>
        <dbReference type="ARBA" id="ARBA00022840"/>
    </source>
</evidence>
<evidence type="ECO:0000256" key="1">
    <source>
        <dbReference type="ARBA" id="ARBA00001946"/>
    </source>
</evidence>
<feature type="domain" description="Polymerase nucleotidyl transferase" evidence="10">
    <location>
        <begin position="10"/>
        <end position="92"/>
    </location>
</feature>
<keyword evidence="8" id="KW-0460">Magnesium</keyword>
<evidence type="ECO:0000259" key="10">
    <source>
        <dbReference type="Pfam" id="PF01909"/>
    </source>
</evidence>
<dbReference type="InterPro" id="IPR052038">
    <property type="entry name" value="Type-VII_TA_antitoxin"/>
</dbReference>
<comment type="caution">
    <text evidence="11">The sequence shown here is derived from an EMBL/GenBank/DDBJ whole genome shotgun (WGS) entry which is preliminary data.</text>
</comment>
<evidence type="ECO:0000256" key="2">
    <source>
        <dbReference type="ARBA" id="ARBA00022649"/>
    </source>
</evidence>
<dbReference type="GO" id="GO:0016779">
    <property type="term" value="F:nucleotidyltransferase activity"/>
    <property type="evidence" value="ECO:0007669"/>
    <property type="project" value="UniProtKB-KW"/>
</dbReference>
<dbReference type="SUPFAM" id="SSF81301">
    <property type="entry name" value="Nucleotidyltransferase"/>
    <property type="match status" value="1"/>
</dbReference>
<dbReference type="CDD" id="cd05403">
    <property type="entry name" value="NT_KNTase_like"/>
    <property type="match status" value="1"/>
</dbReference>
<dbReference type="PANTHER" id="PTHR33571:SF14">
    <property type="entry name" value="PROTEIN ADENYLYLTRANSFERASE MJ0435-RELATED"/>
    <property type="match status" value="1"/>
</dbReference>
<keyword evidence="7" id="KW-0067">ATP-binding</keyword>
<keyword evidence="3" id="KW-0808">Transferase</keyword>
<keyword evidence="6" id="KW-0547">Nucleotide-binding</keyword>
<evidence type="ECO:0000256" key="8">
    <source>
        <dbReference type="ARBA" id="ARBA00022842"/>
    </source>
</evidence>
<comment type="cofactor">
    <cofactor evidence="1">
        <name>Mg(2+)</name>
        <dbReference type="ChEBI" id="CHEBI:18420"/>
    </cofactor>
</comment>
<evidence type="ECO:0000256" key="4">
    <source>
        <dbReference type="ARBA" id="ARBA00022695"/>
    </source>
</evidence>
<protein>
    <recommendedName>
        <fullName evidence="10">Polymerase nucleotidyl transferase domain-containing protein</fullName>
    </recommendedName>
</protein>
<dbReference type="GO" id="GO:0005524">
    <property type="term" value="F:ATP binding"/>
    <property type="evidence" value="ECO:0007669"/>
    <property type="project" value="UniProtKB-KW"/>
</dbReference>
<proteinExistence type="inferred from homology"/>
<gene>
    <name evidence="11" type="ORF">ENJ03_02760</name>
</gene>
<name>A0A7V1N2L4_DESA2</name>
<dbReference type="Proteomes" id="UP000886268">
    <property type="component" value="Unassembled WGS sequence"/>
</dbReference>
<dbReference type="EMBL" id="DRKW01000158">
    <property type="protein sequence ID" value="HEB74123.1"/>
    <property type="molecule type" value="Genomic_DNA"/>
</dbReference>
<dbReference type="AlphaFoldDB" id="A0A7V1N2L4"/>
<evidence type="ECO:0000256" key="6">
    <source>
        <dbReference type="ARBA" id="ARBA00022741"/>
    </source>
</evidence>
<organism evidence="11">
    <name type="scientific">Desulfofervidus auxilii</name>
    <dbReference type="NCBI Taxonomy" id="1621989"/>
    <lineage>
        <taxon>Bacteria</taxon>
        <taxon>Pseudomonadati</taxon>
        <taxon>Thermodesulfobacteriota</taxon>
        <taxon>Candidatus Desulfofervidia</taxon>
        <taxon>Candidatus Desulfofervidales</taxon>
        <taxon>Candidatus Desulfofervidaceae</taxon>
        <taxon>Candidatus Desulfofervidus</taxon>
    </lineage>
</organism>
<keyword evidence="2" id="KW-1277">Toxin-antitoxin system</keyword>
<dbReference type="GO" id="GO:0046872">
    <property type="term" value="F:metal ion binding"/>
    <property type="evidence" value="ECO:0007669"/>
    <property type="project" value="UniProtKB-KW"/>
</dbReference>